<organism evidence="2 3">
    <name type="scientific">Dietzia natronolimnaea</name>
    <dbReference type="NCBI Taxonomy" id="161920"/>
    <lineage>
        <taxon>Bacteria</taxon>
        <taxon>Bacillati</taxon>
        <taxon>Actinomycetota</taxon>
        <taxon>Actinomycetes</taxon>
        <taxon>Mycobacteriales</taxon>
        <taxon>Dietziaceae</taxon>
        <taxon>Dietzia</taxon>
    </lineage>
</organism>
<protein>
    <recommendedName>
        <fullName evidence="4">DUF3558 domain-containing protein</fullName>
    </recommendedName>
</protein>
<dbReference type="Proteomes" id="UP000218810">
    <property type="component" value="Unassembled WGS sequence"/>
</dbReference>
<reference evidence="3" key="1">
    <citation type="submission" date="2017-09" db="EMBL/GenBank/DDBJ databases">
        <authorList>
            <person name="Zhang Y."/>
            <person name="Huang X."/>
            <person name="Liu J."/>
            <person name="Lu L."/>
            <person name="Peng K."/>
        </authorList>
    </citation>
    <scope>NUCLEOTIDE SEQUENCE [LARGE SCALE GENOMIC DNA]</scope>
    <source>
        <strain evidence="3">S-XJ-1</strain>
    </source>
</reference>
<dbReference type="OrthoDB" id="4774082at2"/>
<evidence type="ECO:0000313" key="2">
    <source>
        <dbReference type="EMBL" id="PAY24266.1"/>
    </source>
</evidence>
<feature type="chain" id="PRO_5038392158" description="DUF3558 domain-containing protein" evidence="1">
    <location>
        <begin position="21"/>
        <end position="199"/>
    </location>
</feature>
<dbReference type="Pfam" id="PF12079">
    <property type="entry name" value="DUF3558"/>
    <property type="match status" value="1"/>
</dbReference>
<feature type="signal peptide" evidence="1">
    <location>
        <begin position="1"/>
        <end position="20"/>
    </location>
</feature>
<evidence type="ECO:0000313" key="3">
    <source>
        <dbReference type="Proteomes" id="UP000218810"/>
    </source>
</evidence>
<gene>
    <name evidence="2" type="ORF">CEY15_04560</name>
</gene>
<dbReference type="AlphaFoldDB" id="A0A2A2WSU7"/>
<accession>A0A2A2WSU7</accession>
<evidence type="ECO:0000256" key="1">
    <source>
        <dbReference type="SAM" id="SignalP"/>
    </source>
</evidence>
<name>A0A2A2WSU7_9ACTN</name>
<evidence type="ECO:0008006" key="4">
    <source>
        <dbReference type="Google" id="ProtNLM"/>
    </source>
</evidence>
<dbReference type="PROSITE" id="PS51257">
    <property type="entry name" value="PROKAR_LIPOPROTEIN"/>
    <property type="match status" value="1"/>
</dbReference>
<dbReference type="EMBL" id="NTGA01000007">
    <property type="protein sequence ID" value="PAY24266.1"/>
    <property type="molecule type" value="Genomic_DNA"/>
</dbReference>
<keyword evidence="3" id="KW-1185">Reference proteome</keyword>
<dbReference type="InterPro" id="IPR024520">
    <property type="entry name" value="DUF3558"/>
</dbReference>
<comment type="caution">
    <text evidence="2">The sequence shown here is derived from an EMBL/GenBank/DDBJ whole genome shotgun (WGS) entry which is preliminary data.</text>
</comment>
<proteinExistence type="predicted"/>
<sequence length="199" mass="21364">MVRTIRGAAAALAVCAVVSACGVGQNDDQVTTTSPAAIEESGNPWDLPIEQRPPLFDPCAEIPIEAVEEGVGGPVEPSEQLRNHRPGELFSCAWKNDEVLFGVVGTWRSKQEFLDDTGLVEINPTARIENRVGLRARDRGDESSTTCYHVLFTDRGAVILNVNLVGSLSSFRGAVLEDACEVSEHVSSSVLEYLPGGEL</sequence>
<keyword evidence="1" id="KW-0732">Signal</keyword>